<keyword evidence="2" id="KW-1185">Reference proteome</keyword>
<evidence type="ECO:0000313" key="2">
    <source>
        <dbReference type="Proteomes" id="UP000886998"/>
    </source>
</evidence>
<name>A0A8X7CFH6_9ARAC</name>
<accession>A0A8X7CFH6</accession>
<gene>
    <name evidence="1" type="primary">AVEN_122862_1</name>
    <name evidence="1" type="ORF">TNIN_228321</name>
</gene>
<dbReference type="OrthoDB" id="6434219at2759"/>
<dbReference type="AlphaFoldDB" id="A0A8X7CFH6"/>
<dbReference type="Proteomes" id="UP000886998">
    <property type="component" value="Unassembled WGS sequence"/>
</dbReference>
<dbReference type="EMBL" id="BMAV01016469">
    <property type="protein sequence ID" value="GFY67233.1"/>
    <property type="molecule type" value="Genomic_DNA"/>
</dbReference>
<sequence length="158" mass="18897">MKENTKRLFPLRPGLPTFTRHQTFLPTFESVMVTPKFDGRLVNILFVPIHHFYYELLPTWFFGDRNEFGLFLVGSKQKLVMDVHLKKFDTVIETFDTFIRSYATYFQDQDCLKTLHFEMMTEADSPELTVYYPQKFCKFIGCTMFTNDHWWFTLAKLS</sequence>
<evidence type="ECO:0000313" key="1">
    <source>
        <dbReference type="EMBL" id="GFY67233.1"/>
    </source>
</evidence>
<proteinExistence type="predicted"/>
<protein>
    <submittedName>
        <fullName evidence="1">Uncharacterized protein</fullName>
    </submittedName>
</protein>
<reference evidence="1" key="1">
    <citation type="submission" date="2020-08" db="EMBL/GenBank/DDBJ databases">
        <title>Multicomponent nature underlies the extraordinary mechanical properties of spider dragline silk.</title>
        <authorList>
            <person name="Kono N."/>
            <person name="Nakamura H."/>
            <person name="Mori M."/>
            <person name="Yoshida Y."/>
            <person name="Ohtoshi R."/>
            <person name="Malay A.D."/>
            <person name="Moran D.A.P."/>
            <person name="Tomita M."/>
            <person name="Numata K."/>
            <person name="Arakawa K."/>
        </authorList>
    </citation>
    <scope>NUCLEOTIDE SEQUENCE</scope>
</reference>
<organism evidence="1 2">
    <name type="scientific">Trichonephila inaurata madagascariensis</name>
    <dbReference type="NCBI Taxonomy" id="2747483"/>
    <lineage>
        <taxon>Eukaryota</taxon>
        <taxon>Metazoa</taxon>
        <taxon>Ecdysozoa</taxon>
        <taxon>Arthropoda</taxon>
        <taxon>Chelicerata</taxon>
        <taxon>Arachnida</taxon>
        <taxon>Araneae</taxon>
        <taxon>Araneomorphae</taxon>
        <taxon>Entelegynae</taxon>
        <taxon>Araneoidea</taxon>
        <taxon>Nephilidae</taxon>
        <taxon>Trichonephila</taxon>
        <taxon>Trichonephila inaurata</taxon>
    </lineage>
</organism>
<comment type="caution">
    <text evidence="1">The sequence shown here is derived from an EMBL/GenBank/DDBJ whole genome shotgun (WGS) entry which is preliminary data.</text>
</comment>